<comment type="caution">
    <text evidence="2">The sequence shown here is derived from an EMBL/GenBank/DDBJ whole genome shotgun (WGS) entry which is preliminary data.</text>
</comment>
<dbReference type="GO" id="GO:0016740">
    <property type="term" value="F:transferase activity"/>
    <property type="evidence" value="ECO:0007669"/>
    <property type="project" value="UniProtKB-KW"/>
</dbReference>
<dbReference type="Pfam" id="PF00535">
    <property type="entry name" value="Glycos_transf_2"/>
    <property type="match status" value="1"/>
</dbReference>
<accession>A0A0G0KK60</accession>
<evidence type="ECO:0000313" key="3">
    <source>
        <dbReference type="Proteomes" id="UP000034181"/>
    </source>
</evidence>
<dbReference type="SUPFAM" id="SSF53448">
    <property type="entry name" value="Nucleotide-diphospho-sugar transferases"/>
    <property type="match status" value="1"/>
</dbReference>
<gene>
    <name evidence="2" type="ORF">US96_C0002G0003</name>
</gene>
<sequence length="283" mass="32610">MLFSLVFAYGNMKIVAHTIVRNESRWVWFAVKSVLDYVDEVMVWDTGSTDNTARIIKSIDNPKVSFRQIDLTPNETALSQIRQRMLDQTQADWLMILDGDETWPDNSIQTALNFINTQGRFYDSIVVPTLNCVGDVFHSSSPSAGHYSIAGKTGHYNLRFINLKKILGLHVSNFPGQLQSYYDSKGVKIQERDPQRIAFVNAPYLHMTHLTRSSHFHDKEVFWRSSKFKYDLGGPLPAGFEYPKCFYQSRPRIVPSPWTHRSLFFILNAAWQTPIRAIKNYGH</sequence>
<proteinExistence type="predicted"/>
<name>A0A0G0KK60_9BACT</name>
<keyword evidence="2" id="KW-0808">Transferase</keyword>
<dbReference type="Gene3D" id="3.90.550.10">
    <property type="entry name" value="Spore Coat Polysaccharide Biosynthesis Protein SpsA, Chain A"/>
    <property type="match status" value="1"/>
</dbReference>
<evidence type="ECO:0000313" key="2">
    <source>
        <dbReference type="EMBL" id="KKQ75890.1"/>
    </source>
</evidence>
<dbReference type="PANTHER" id="PTHR43630">
    <property type="entry name" value="POLY-BETA-1,6-N-ACETYL-D-GLUCOSAMINE SYNTHASE"/>
    <property type="match status" value="1"/>
</dbReference>
<reference evidence="2 3" key="1">
    <citation type="journal article" date="2015" name="Nature">
        <title>rRNA introns, odd ribosomes, and small enigmatic genomes across a large radiation of phyla.</title>
        <authorList>
            <person name="Brown C.T."/>
            <person name="Hug L.A."/>
            <person name="Thomas B.C."/>
            <person name="Sharon I."/>
            <person name="Castelle C.J."/>
            <person name="Singh A."/>
            <person name="Wilkins M.J."/>
            <person name="Williams K.H."/>
            <person name="Banfield J.F."/>
        </authorList>
    </citation>
    <scope>NUCLEOTIDE SEQUENCE [LARGE SCALE GENOMIC DNA]</scope>
</reference>
<feature type="domain" description="Glycosyltransferase 2-like" evidence="1">
    <location>
        <begin position="19"/>
        <end position="133"/>
    </location>
</feature>
<protein>
    <submittedName>
        <fullName evidence="2">Glycosyl transferase family 2</fullName>
    </submittedName>
</protein>
<dbReference type="InterPro" id="IPR029044">
    <property type="entry name" value="Nucleotide-diphossugar_trans"/>
</dbReference>
<evidence type="ECO:0000259" key="1">
    <source>
        <dbReference type="Pfam" id="PF00535"/>
    </source>
</evidence>
<dbReference type="Proteomes" id="UP000034181">
    <property type="component" value="Unassembled WGS sequence"/>
</dbReference>
<dbReference type="PANTHER" id="PTHR43630:SF2">
    <property type="entry name" value="GLYCOSYLTRANSFERASE"/>
    <property type="match status" value="1"/>
</dbReference>
<dbReference type="InterPro" id="IPR001173">
    <property type="entry name" value="Glyco_trans_2-like"/>
</dbReference>
<dbReference type="AlphaFoldDB" id="A0A0G0KK60"/>
<organism evidence="2 3">
    <name type="scientific">Candidatus Woesebacteria bacterium GW2011_GWB1_38_5b</name>
    <dbReference type="NCBI Taxonomy" id="1618569"/>
    <lineage>
        <taxon>Bacteria</taxon>
        <taxon>Candidatus Woeseibacteriota</taxon>
    </lineage>
</organism>
<dbReference type="EMBL" id="LBUZ01000002">
    <property type="protein sequence ID" value="KKQ75890.1"/>
    <property type="molecule type" value="Genomic_DNA"/>
</dbReference>